<dbReference type="AlphaFoldDB" id="A0A9D1XE51"/>
<evidence type="ECO:0000313" key="12">
    <source>
        <dbReference type="Proteomes" id="UP000886890"/>
    </source>
</evidence>
<evidence type="ECO:0000256" key="3">
    <source>
        <dbReference type="ARBA" id="ARBA00022106"/>
    </source>
</evidence>
<feature type="transmembrane region" description="Helical" evidence="10">
    <location>
        <begin position="321"/>
        <end position="343"/>
    </location>
</feature>
<reference evidence="11" key="2">
    <citation type="submission" date="2021-04" db="EMBL/GenBank/DDBJ databases">
        <authorList>
            <person name="Gilroy R."/>
        </authorList>
    </citation>
    <scope>NUCLEOTIDE SEQUENCE</scope>
    <source>
        <strain evidence="11">CHK183-1962</strain>
    </source>
</reference>
<name>A0A9D1XE51_9FIRM</name>
<dbReference type="PANTHER" id="PTHR43823">
    <property type="entry name" value="SPORULATION PROTEIN YKVU"/>
    <property type="match status" value="1"/>
</dbReference>
<keyword evidence="7 10" id="KW-1133">Transmembrane helix</keyword>
<dbReference type="PANTHER" id="PTHR43823:SF3">
    <property type="entry name" value="MULTIDRUG EXPORT PROTEIN MEPA"/>
    <property type="match status" value="1"/>
</dbReference>
<feature type="transmembrane region" description="Helical" evidence="10">
    <location>
        <begin position="387"/>
        <end position="408"/>
    </location>
</feature>
<dbReference type="Pfam" id="PF01554">
    <property type="entry name" value="MatE"/>
    <property type="match status" value="2"/>
</dbReference>
<feature type="transmembrane region" description="Helical" evidence="10">
    <location>
        <begin position="268"/>
        <end position="286"/>
    </location>
</feature>
<accession>A0A9D1XE51</accession>
<evidence type="ECO:0000256" key="7">
    <source>
        <dbReference type="ARBA" id="ARBA00022989"/>
    </source>
</evidence>
<proteinExistence type="inferred from homology"/>
<dbReference type="InterPro" id="IPR002528">
    <property type="entry name" value="MATE_fam"/>
</dbReference>
<feature type="transmembrane region" description="Helical" evidence="10">
    <location>
        <begin position="135"/>
        <end position="152"/>
    </location>
</feature>
<dbReference type="GO" id="GO:0005886">
    <property type="term" value="C:plasma membrane"/>
    <property type="evidence" value="ECO:0007669"/>
    <property type="project" value="UniProtKB-SubCell"/>
</dbReference>
<comment type="caution">
    <text evidence="11">The sequence shown here is derived from an EMBL/GenBank/DDBJ whole genome shotgun (WGS) entry which is preliminary data.</text>
</comment>
<dbReference type="Proteomes" id="UP000886890">
    <property type="component" value="Unassembled WGS sequence"/>
</dbReference>
<evidence type="ECO:0000256" key="10">
    <source>
        <dbReference type="SAM" id="Phobius"/>
    </source>
</evidence>
<feature type="transmembrane region" description="Helical" evidence="10">
    <location>
        <begin position="235"/>
        <end position="256"/>
    </location>
</feature>
<keyword evidence="5" id="KW-1003">Cell membrane</keyword>
<evidence type="ECO:0000313" key="11">
    <source>
        <dbReference type="EMBL" id="HIX77829.1"/>
    </source>
</evidence>
<evidence type="ECO:0000256" key="9">
    <source>
        <dbReference type="ARBA" id="ARBA00023251"/>
    </source>
</evidence>
<feature type="transmembrane region" description="Helical" evidence="10">
    <location>
        <begin position="15"/>
        <end position="34"/>
    </location>
</feature>
<evidence type="ECO:0000256" key="8">
    <source>
        <dbReference type="ARBA" id="ARBA00023136"/>
    </source>
</evidence>
<evidence type="ECO:0000256" key="5">
    <source>
        <dbReference type="ARBA" id="ARBA00022475"/>
    </source>
</evidence>
<feature type="transmembrane region" description="Helical" evidence="10">
    <location>
        <begin position="54"/>
        <end position="80"/>
    </location>
</feature>
<feature type="transmembrane region" description="Helical" evidence="10">
    <location>
        <begin position="191"/>
        <end position="214"/>
    </location>
</feature>
<dbReference type="InterPro" id="IPR051327">
    <property type="entry name" value="MATE_MepA_subfamily"/>
</dbReference>
<dbReference type="CDD" id="cd13143">
    <property type="entry name" value="MATE_MepA_like"/>
    <property type="match status" value="1"/>
</dbReference>
<feature type="transmembrane region" description="Helical" evidence="10">
    <location>
        <begin position="349"/>
        <end position="375"/>
    </location>
</feature>
<dbReference type="GO" id="GO:0015297">
    <property type="term" value="F:antiporter activity"/>
    <property type="evidence" value="ECO:0007669"/>
    <property type="project" value="InterPro"/>
</dbReference>
<dbReference type="EMBL" id="DXEK01000158">
    <property type="protein sequence ID" value="HIX77829.1"/>
    <property type="molecule type" value="Genomic_DNA"/>
</dbReference>
<reference evidence="11" key="1">
    <citation type="journal article" date="2021" name="PeerJ">
        <title>Extensive microbial diversity within the chicken gut microbiome revealed by metagenomics and culture.</title>
        <authorList>
            <person name="Gilroy R."/>
            <person name="Ravi A."/>
            <person name="Getino M."/>
            <person name="Pursley I."/>
            <person name="Horton D.L."/>
            <person name="Alikhan N.F."/>
            <person name="Baker D."/>
            <person name="Gharbi K."/>
            <person name="Hall N."/>
            <person name="Watson M."/>
            <person name="Adriaenssens E.M."/>
            <person name="Foster-Nyarko E."/>
            <person name="Jarju S."/>
            <person name="Secka A."/>
            <person name="Antonio M."/>
            <person name="Oren A."/>
            <person name="Chaudhuri R.R."/>
            <person name="La Ragione R."/>
            <person name="Hildebrand F."/>
            <person name="Pallen M.J."/>
        </authorList>
    </citation>
    <scope>NUCLEOTIDE SEQUENCE</scope>
    <source>
        <strain evidence="11">CHK183-1962</strain>
    </source>
</reference>
<evidence type="ECO:0000256" key="4">
    <source>
        <dbReference type="ARBA" id="ARBA00022448"/>
    </source>
</evidence>
<keyword evidence="9" id="KW-0046">Antibiotic resistance</keyword>
<dbReference type="InterPro" id="IPR048279">
    <property type="entry name" value="MdtK-like"/>
</dbReference>
<gene>
    <name evidence="11" type="ORF">H9734_09590</name>
</gene>
<feature type="transmembrane region" description="Helical" evidence="10">
    <location>
        <begin position="164"/>
        <end position="185"/>
    </location>
</feature>
<feature type="transmembrane region" description="Helical" evidence="10">
    <location>
        <begin position="414"/>
        <end position="434"/>
    </location>
</feature>
<dbReference type="GO" id="GO:0046677">
    <property type="term" value="P:response to antibiotic"/>
    <property type="evidence" value="ECO:0007669"/>
    <property type="project" value="UniProtKB-KW"/>
</dbReference>
<evidence type="ECO:0000256" key="2">
    <source>
        <dbReference type="ARBA" id="ARBA00008417"/>
    </source>
</evidence>
<feature type="transmembrane region" description="Helical" evidence="10">
    <location>
        <begin position="92"/>
        <end position="115"/>
    </location>
</feature>
<dbReference type="GO" id="GO:0042910">
    <property type="term" value="F:xenobiotic transmembrane transporter activity"/>
    <property type="evidence" value="ECO:0007669"/>
    <property type="project" value="InterPro"/>
</dbReference>
<dbReference type="InterPro" id="IPR045070">
    <property type="entry name" value="MATE_MepA-like"/>
</dbReference>
<organism evidence="11 12">
    <name type="scientific">Candidatus Fusicatenibacter merdavium</name>
    <dbReference type="NCBI Taxonomy" id="2838600"/>
    <lineage>
        <taxon>Bacteria</taxon>
        <taxon>Bacillati</taxon>
        <taxon>Bacillota</taxon>
        <taxon>Clostridia</taxon>
        <taxon>Lachnospirales</taxon>
        <taxon>Lachnospiraceae</taxon>
        <taxon>Fusicatenibacter</taxon>
    </lineage>
</organism>
<dbReference type="PIRSF" id="PIRSF006603">
    <property type="entry name" value="DinF"/>
    <property type="match status" value="1"/>
</dbReference>
<comment type="subcellular location">
    <subcellularLocation>
        <location evidence="1">Cell membrane</location>
        <topology evidence="1">Multi-pass membrane protein</topology>
    </subcellularLocation>
</comment>
<protein>
    <recommendedName>
        <fullName evidence="3">Multidrug export protein MepA</fullName>
    </recommendedName>
</protein>
<comment type="similarity">
    <text evidence="2">Belongs to the multi antimicrobial extrusion (MATE) (TC 2.A.66.1) family. MepA subfamily.</text>
</comment>
<evidence type="ECO:0000256" key="6">
    <source>
        <dbReference type="ARBA" id="ARBA00022692"/>
    </source>
</evidence>
<evidence type="ECO:0000256" key="1">
    <source>
        <dbReference type="ARBA" id="ARBA00004651"/>
    </source>
</evidence>
<keyword evidence="8 10" id="KW-0472">Membrane</keyword>
<keyword evidence="6 10" id="KW-0812">Transmembrane</keyword>
<keyword evidence="4" id="KW-0813">Transport</keyword>
<sequence>MNTQDFLQKPVRKIFFHYLLPSIFGTMVTSIYVLADTIMIGKGIGTVAMAALNIALPVYNIFFGLGLLFGVGGSVLMSIFRGKGEKQRADACFTASFLLTLAFLAVSMIVCTLYMKEIAWLLGGTVETMPYIMGYLPYIVWGMGAFFFSSYLQTFVRNDGSPKLAMNGVIAGGITNIVLDYVFIFPMKMGMGGAALATVIGSTLTVVILATHFFSKNNQLHFTLKGIRLSDLRDITVNGFSSFFIEAASGLTIFVFNLQLLKYVGNTGVSVFGVISNTAIVVTCLCKGINQAAQPILSTNFGAGKTGRIHEVLALAVKTSLIICAIPVVLGLIVPDLFTYIFLNPDAGILALSAPAIRIYFTGFLMMGINMVFICYFQAVFKNGHSLLICLLRGCVLVILFAYLLPAFFDVTGIWLAFPAAELVTMLIGIRLTMQTVKRDRKKN</sequence>